<keyword evidence="3" id="KW-1185">Reference proteome</keyword>
<evidence type="ECO:0000259" key="1">
    <source>
        <dbReference type="Pfam" id="PF25768"/>
    </source>
</evidence>
<name>A0A2G9UTB4_TELCI</name>
<dbReference type="InterPro" id="IPR057979">
    <property type="entry name" value="TPR_IFT121"/>
</dbReference>
<dbReference type="AlphaFoldDB" id="A0A2G9UTB4"/>
<proteinExistence type="predicted"/>
<reference evidence="2 3" key="1">
    <citation type="submission" date="2015-09" db="EMBL/GenBank/DDBJ databases">
        <title>Draft genome of the parasitic nematode Teladorsagia circumcincta isolate WARC Sus (inbred).</title>
        <authorList>
            <person name="Mitreva M."/>
        </authorList>
    </citation>
    <scope>NUCLEOTIDE SEQUENCE [LARGE SCALE GENOMIC DNA]</scope>
    <source>
        <strain evidence="2 3">S</strain>
    </source>
</reference>
<protein>
    <recommendedName>
        <fullName evidence="1">IFT121-like TPR repeats domain-containing protein</fullName>
    </recommendedName>
</protein>
<feature type="domain" description="IFT121-like TPR repeats" evidence="1">
    <location>
        <begin position="53"/>
        <end position="76"/>
    </location>
</feature>
<dbReference type="Pfam" id="PF25768">
    <property type="entry name" value="TPR_IFT121"/>
    <property type="match status" value="1"/>
</dbReference>
<accession>A0A2G9UTB4</accession>
<dbReference type="OrthoDB" id="10260567at2759"/>
<gene>
    <name evidence="2" type="ORF">TELCIR_04544</name>
</gene>
<evidence type="ECO:0000313" key="3">
    <source>
        <dbReference type="Proteomes" id="UP000230423"/>
    </source>
</evidence>
<dbReference type="Proteomes" id="UP000230423">
    <property type="component" value="Unassembled WGS sequence"/>
</dbReference>
<sequence>MYVLAALLIEEYHMNNKARLAKEQKDASDTNVALNELLEGDGDLSMEDSRMIDRAWTAAQAYHFVMLAQRQLYDGEI</sequence>
<dbReference type="EMBL" id="KZ345448">
    <property type="protein sequence ID" value="PIO73485.1"/>
    <property type="molecule type" value="Genomic_DNA"/>
</dbReference>
<organism evidence="2 3">
    <name type="scientific">Teladorsagia circumcincta</name>
    <name type="common">Brown stomach worm</name>
    <name type="synonym">Ostertagia circumcincta</name>
    <dbReference type="NCBI Taxonomy" id="45464"/>
    <lineage>
        <taxon>Eukaryota</taxon>
        <taxon>Metazoa</taxon>
        <taxon>Ecdysozoa</taxon>
        <taxon>Nematoda</taxon>
        <taxon>Chromadorea</taxon>
        <taxon>Rhabditida</taxon>
        <taxon>Rhabditina</taxon>
        <taxon>Rhabditomorpha</taxon>
        <taxon>Strongyloidea</taxon>
        <taxon>Trichostrongylidae</taxon>
        <taxon>Teladorsagia</taxon>
    </lineage>
</organism>
<evidence type="ECO:0000313" key="2">
    <source>
        <dbReference type="EMBL" id="PIO73485.1"/>
    </source>
</evidence>